<keyword evidence="2" id="KW-0663">Pyridoxal phosphate</keyword>
<dbReference type="PANTHER" id="PTHR43727">
    <property type="entry name" value="DIAMINOPIMELATE DECARBOXYLASE"/>
    <property type="match status" value="1"/>
</dbReference>
<accession>A0A7S2THX2</accession>
<sequence length="109" mass="12148">MTKDGEPKEGKMMEQTIAGPLCFSGDLLATDRLLPYIEEGDIVVIHDTGAYTYSMHSRYNSRLGPAVYGYDGVSKGDDCEFTVVKAAEKPQDVWRFWDSPSYAEVNEDA</sequence>
<name>A0A7S2THX2_9EUKA</name>
<evidence type="ECO:0000256" key="2">
    <source>
        <dbReference type="ARBA" id="ARBA00022898"/>
    </source>
</evidence>
<dbReference type="Gene3D" id="2.40.37.10">
    <property type="entry name" value="Lyase, Ornithine Decarboxylase, Chain A, domain 1"/>
    <property type="match status" value="1"/>
</dbReference>
<evidence type="ECO:0000259" key="3">
    <source>
        <dbReference type="Pfam" id="PF00278"/>
    </source>
</evidence>
<feature type="domain" description="Orn/DAP/Arg decarboxylase 2 C-terminal" evidence="3">
    <location>
        <begin position="8"/>
        <end position="49"/>
    </location>
</feature>
<comment type="cofactor">
    <cofactor evidence="1">
        <name>pyridoxal 5'-phosphate</name>
        <dbReference type="ChEBI" id="CHEBI:597326"/>
    </cofactor>
</comment>
<dbReference type="GO" id="GO:0008836">
    <property type="term" value="F:diaminopimelate decarboxylase activity"/>
    <property type="evidence" value="ECO:0007669"/>
    <property type="project" value="TreeGrafter"/>
</dbReference>
<dbReference type="SUPFAM" id="SSF50621">
    <property type="entry name" value="Alanine racemase C-terminal domain-like"/>
    <property type="match status" value="1"/>
</dbReference>
<dbReference type="GO" id="GO:0009089">
    <property type="term" value="P:lysine biosynthetic process via diaminopimelate"/>
    <property type="evidence" value="ECO:0007669"/>
    <property type="project" value="TreeGrafter"/>
</dbReference>
<dbReference type="EMBL" id="HBHP01005535">
    <property type="protein sequence ID" value="CAD9750876.1"/>
    <property type="molecule type" value="Transcribed_RNA"/>
</dbReference>
<dbReference type="InterPro" id="IPR022643">
    <property type="entry name" value="De-COase2_C"/>
</dbReference>
<dbReference type="Pfam" id="PF00278">
    <property type="entry name" value="Orn_DAP_Arg_deC"/>
    <property type="match status" value="1"/>
</dbReference>
<evidence type="ECO:0000313" key="4">
    <source>
        <dbReference type="EMBL" id="CAD9750876.1"/>
    </source>
</evidence>
<proteinExistence type="predicted"/>
<reference evidence="4" key="1">
    <citation type="submission" date="2021-01" db="EMBL/GenBank/DDBJ databases">
        <authorList>
            <person name="Corre E."/>
            <person name="Pelletier E."/>
            <person name="Niang G."/>
            <person name="Scheremetjew M."/>
            <person name="Finn R."/>
            <person name="Kale V."/>
            <person name="Holt S."/>
            <person name="Cochrane G."/>
            <person name="Meng A."/>
            <person name="Brown T."/>
            <person name="Cohen L."/>
        </authorList>
    </citation>
    <scope>NUCLEOTIDE SEQUENCE</scope>
    <source>
        <strain evidence="4">CCMP622</strain>
    </source>
</reference>
<dbReference type="AlphaFoldDB" id="A0A7S2THX2"/>
<dbReference type="InterPro" id="IPR009006">
    <property type="entry name" value="Ala_racemase/Decarboxylase_C"/>
</dbReference>
<dbReference type="PANTHER" id="PTHR43727:SF3">
    <property type="entry name" value="GROUP IV DECARBOXYLASE"/>
    <property type="match status" value="1"/>
</dbReference>
<evidence type="ECO:0000256" key="1">
    <source>
        <dbReference type="ARBA" id="ARBA00001933"/>
    </source>
</evidence>
<gene>
    <name evidence="4" type="ORF">LSP00402_LOCUS3430</name>
</gene>
<organism evidence="4">
    <name type="scientific">Lotharella oceanica</name>
    <dbReference type="NCBI Taxonomy" id="641309"/>
    <lineage>
        <taxon>Eukaryota</taxon>
        <taxon>Sar</taxon>
        <taxon>Rhizaria</taxon>
        <taxon>Cercozoa</taxon>
        <taxon>Chlorarachniophyceae</taxon>
        <taxon>Lotharella</taxon>
    </lineage>
</organism>
<protein>
    <recommendedName>
        <fullName evidence="3">Orn/DAP/Arg decarboxylase 2 C-terminal domain-containing protein</fullName>
    </recommendedName>
</protein>